<organism evidence="1">
    <name type="scientific">Schistosoma japonicum</name>
    <name type="common">Blood fluke</name>
    <dbReference type="NCBI Taxonomy" id="6182"/>
    <lineage>
        <taxon>Eukaryota</taxon>
        <taxon>Metazoa</taxon>
        <taxon>Spiralia</taxon>
        <taxon>Lophotrochozoa</taxon>
        <taxon>Platyhelminthes</taxon>
        <taxon>Trematoda</taxon>
        <taxon>Digenea</taxon>
        <taxon>Strigeidida</taxon>
        <taxon>Schistosomatoidea</taxon>
        <taxon>Schistosomatidae</taxon>
        <taxon>Schistosoma</taxon>
    </lineage>
</organism>
<dbReference type="AlphaFoldDB" id="Q5DH62"/>
<accession>Q5DH62</accession>
<name>Q5DH62_SCHJA</name>
<sequence length="107" mass="12321">MKVVRCLILRRLQFSSNSSSSRVSTAAKCATGGLQTKDTELWELIQKERYRQKSSLTLIASEVRFFTCPCYFRTLYRKVSLSVLVHVSRTNIPRDILSQDIMGEMKL</sequence>
<proteinExistence type="evidence at transcript level"/>
<evidence type="ECO:0000313" key="1">
    <source>
        <dbReference type="EMBL" id="AAW24844.1"/>
    </source>
</evidence>
<dbReference type="EMBL" id="AY813112">
    <property type="protein sequence ID" value="AAW24844.1"/>
    <property type="molecule type" value="mRNA"/>
</dbReference>
<protein>
    <submittedName>
        <fullName evidence="1">SJCHGC03592 protein</fullName>
    </submittedName>
</protein>
<reference evidence="1" key="2">
    <citation type="journal article" date="2006" name="PLoS Pathog.">
        <title>New perspectives on host-parasite interplay by comparative transcriptomic and proteomic analyses of Schistosoma japonicum.</title>
        <authorList>
            <person name="Liu F."/>
            <person name="Lu J."/>
            <person name="Hu W."/>
            <person name="Wang S.Y."/>
            <person name="Cui S.J."/>
            <person name="Chi M."/>
            <person name="Yan Q."/>
            <person name="Wang X.R."/>
            <person name="Song H.D."/>
            <person name="Xu X.N."/>
            <person name="Wang J.J."/>
            <person name="Zhang X.L."/>
            <person name="Zhang X."/>
            <person name="Wang Z.Q."/>
            <person name="Xue C.L."/>
            <person name="Brindley P.J."/>
            <person name="McManus D.P."/>
            <person name="Yang P.Y."/>
            <person name="Feng Z."/>
            <person name="Chen Z."/>
            <person name="Han Z.G."/>
        </authorList>
    </citation>
    <scope>NUCLEOTIDE SEQUENCE</scope>
</reference>
<reference evidence="1" key="3">
    <citation type="submission" date="2008-03" db="EMBL/GenBank/DDBJ databases">
        <authorList>
            <person name="Liu F."/>
            <person name="Lu J."/>
            <person name="Hu W."/>
            <person name="Wang S.-Y."/>
            <person name="Cui S.-J."/>
            <person name="Chi M."/>
            <person name="Yan Q."/>
            <person name="Wang X.-R."/>
            <person name="Song H.-D."/>
            <person name="Xu X.-N."/>
            <person name="Wang J.-J."/>
            <person name="Zhang X.-L."/>
            <person name="Wang Z.-Q."/>
            <person name="Xue C.-L."/>
            <person name="Brindley P.J."/>
            <person name="McManus D.P."/>
            <person name="Yang P.-Y."/>
            <person name="Feng Z."/>
            <person name="Chen Z."/>
            <person name="Han Z.-G."/>
        </authorList>
    </citation>
    <scope>NUCLEOTIDE SEQUENCE</scope>
</reference>
<reference evidence="1" key="1">
    <citation type="submission" date="2004-11" db="EMBL/GenBank/DDBJ databases">
        <title>The full-length cDNA sequences of Schistosoma japonicum genes.</title>
        <authorList>
            <person name="Han Z."/>
        </authorList>
    </citation>
    <scope>NUCLEOTIDE SEQUENCE</scope>
</reference>